<dbReference type="EMBL" id="GL883246">
    <property type="protein sequence ID" value="EGF97355.1"/>
    <property type="molecule type" value="Genomic_DNA"/>
</dbReference>
<evidence type="ECO:0000313" key="4">
    <source>
        <dbReference type="Proteomes" id="UP000001072"/>
    </source>
</evidence>
<organism evidence="4">
    <name type="scientific">Melampsora larici-populina (strain 98AG31 / pathotype 3-4-7)</name>
    <name type="common">Poplar leaf rust fungus</name>
    <dbReference type="NCBI Taxonomy" id="747676"/>
    <lineage>
        <taxon>Eukaryota</taxon>
        <taxon>Fungi</taxon>
        <taxon>Dikarya</taxon>
        <taxon>Basidiomycota</taxon>
        <taxon>Pucciniomycotina</taxon>
        <taxon>Pucciniomycetes</taxon>
        <taxon>Pucciniales</taxon>
        <taxon>Melampsoraceae</taxon>
        <taxon>Melampsora</taxon>
    </lineage>
</organism>
<evidence type="ECO:0000256" key="1">
    <source>
        <dbReference type="ARBA" id="ARBA00022737"/>
    </source>
</evidence>
<keyword evidence="4" id="KW-1185">Reference proteome</keyword>
<dbReference type="InterPro" id="IPR031355">
    <property type="entry name" value="YBL010C/LAA2-like"/>
</dbReference>
<dbReference type="VEuPathDB" id="FungiDB:MELLADRAFT_114406"/>
<dbReference type="Proteomes" id="UP000001072">
    <property type="component" value="Unassembled WGS sequence"/>
</dbReference>
<dbReference type="GeneID" id="18925334"/>
<reference evidence="4" key="1">
    <citation type="journal article" date="2011" name="Proc. Natl. Acad. Sci. U.S.A.">
        <title>Obligate biotrophy features unraveled by the genomic analysis of rust fungi.</title>
        <authorList>
            <person name="Duplessis S."/>
            <person name="Cuomo C.A."/>
            <person name="Lin Y.-C."/>
            <person name="Aerts A."/>
            <person name="Tisserant E."/>
            <person name="Veneault-Fourrey C."/>
            <person name="Joly D.L."/>
            <person name="Hacquard S."/>
            <person name="Amselem J."/>
            <person name="Cantarel B.L."/>
            <person name="Chiu R."/>
            <person name="Coutinho P.M."/>
            <person name="Feau N."/>
            <person name="Field M."/>
            <person name="Frey P."/>
            <person name="Gelhaye E."/>
            <person name="Goldberg J."/>
            <person name="Grabherr M.G."/>
            <person name="Kodira C.D."/>
            <person name="Kohler A."/>
            <person name="Kuees U."/>
            <person name="Lindquist E.A."/>
            <person name="Lucas S.M."/>
            <person name="Mago R."/>
            <person name="Mauceli E."/>
            <person name="Morin E."/>
            <person name="Murat C."/>
            <person name="Pangilinan J.L."/>
            <person name="Park R."/>
            <person name="Pearson M."/>
            <person name="Quesneville H."/>
            <person name="Rouhier N."/>
            <person name="Sakthikumar S."/>
            <person name="Salamov A.A."/>
            <person name="Schmutz J."/>
            <person name="Selles B."/>
            <person name="Shapiro H."/>
            <person name="Tanguay P."/>
            <person name="Tuskan G.A."/>
            <person name="Henrissat B."/>
            <person name="Van de Peer Y."/>
            <person name="Rouze P."/>
            <person name="Ellis J.G."/>
            <person name="Dodds P.N."/>
            <person name="Schein J.E."/>
            <person name="Zhong S."/>
            <person name="Hamelin R.C."/>
            <person name="Grigoriev I.V."/>
            <person name="Szabo L.J."/>
            <person name="Martin F."/>
        </authorList>
    </citation>
    <scope>NUCLEOTIDE SEQUENCE [LARGE SCALE GENOMIC DNA]</scope>
    <source>
        <strain evidence="4">98AG31 / pathotype 3-4-7</strain>
    </source>
</reference>
<dbReference type="InParanoid" id="F4SDB8"/>
<dbReference type="KEGG" id="mlr:MELLADRAFT_114406"/>
<gene>
    <name evidence="3" type="ORF">MELLADRAFT_114406</name>
</gene>
<keyword evidence="1" id="KW-0677">Repeat</keyword>
<dbReference type="AlphaFoldDB" id="F4SDB8"/>
<dbReference type="HOGENOM" id="CLU_1722767_0_0_1"/>
<dbReference type="PANTHER" id="PTHR16193">
    <property type="entry name" value="TETRATRICOPEPTIDE REPEAT PROTEIN 27"/>
    <property type="match status" value="1"/>
</dbReference>
<protein>
    <submittedName>
        <fullName evidence="3">Uncharacterized protein</fullName>
    </submittedName>
</protein>
<proteinExistence type="predicted"/>
<dbReference type="PANTHER" id="PTHR16193:SF0">
    <property type="entry name" value="TETRATRICOPEPTIDE REPEAT PROTEIN 27"/>
    <property type="match status" value="1"/>
</dbReference>
<name>F4SDB8_MELLP</name>
<evidence type="ECO:0000313" key="3">
    <source>
        <dbReference type="EMBL" id="EGF97355.1"/>
    </source>
</evidence>
<evidence type="ECO:0000256" key="2">
    <source>
        <dbReference type="ARBA" id="ARBA00022803"/>
    </source>
</evidence>
<dbReference type="Pfam" id="PF17104">
    <property type="entry name" value="YBL010C_LAA2"/>
    <property type="match status" value="1"/>
</dbReference>
<dbReference type="InterPro" id="IPR044244">
    <property type="entry name" value="TTC27/Emw1"/>
</dbReference>
<dbReference type="RefSeq" id="XP_007419372.1">
    <property type="nucleotide sequence ID" value="XM_007419310.1"/>
</dbReference>
<accession>F4SDB8</accession>
<keyword evidence="2" id="KW-0802">TPR repeat</keyword>
<sequence length="165" mass="18760">MLTMEGGLAEHLIRNDTFSNQLFLHASEEAGLVYDLTDILGKKTSFQEHDLSRLVLLAKGQTLTSFLNTQAEPSDSPLSTKQNDPIIMSDHQIKKNSSIPLILMNQSDLFLRTWNDLMKNENALGVPIYWKRSQIRRHFLVTLGIPVDLNHFLPPADIPIYHTHT</sequence>
<dbReference type="OrthoDB" id="1936594at2759"/>